<evidence type="ECO:0008006" key="4">
    <source>
        <dbReference type="Google" id="ProtNLM"/>
    </source>
</evidence>
<organism evidence="2 3">
    <name type="scientific">Natronoarchaeum mannanilyticum</name>
    <dbReference type="NCBI Taxonomy" id="926360"/>
    <lineage>
        <taxon>Archaea</taxon>
        <taxon>Methanobacteriati</taxon>
        <taxon>Methanobacteriota</taxon>
        <taxon>Stenosarchaea group</taxon>
        <taxon>Halobacteria</taxon>
        <taxon>Halobacteriales</taxon>
        <taxon>Natronoarchaeaceae</taxon>
    </lineage>
</organism>
<evidence type="ECO:0000256" key="1">
    <source>
        <dbReference type="SAM" id="Phobius"/>
    </source>
</evidence>
<keyword evidence="3" id="KW-1185">Reference proteome</keyword>
<keyword evidence="1" id="KW-1133">Transmembrane helix</keyword>
<dbReference type="AlphaFoldDB" id="A0AAV3T7H8"/>
<reference evidence="2 3" key="1">
    <citation type="journal article" date="2019" name="Int. J. Syst. Evol. Microbiol.">
        <title>The Global Catalogue of Microorganisms (GCM) 10K type strain sequencing project: providing services to taxonomists for standard genome sequencing and annotation.</title>
        <authorList>
            <consortium name="The Broad Institute Genomics Platform"/>
            <consortium name="The Broad Institute Genome Sequencing Center for Infectious Disease"/>
            <person name="Wu L."/>
            <person name="Ma J."/>
        </authorList>
    </citation>
    <scope>NUCLEOTIDE SEQUENCE [LARGE SCALE GENOMIC DNA]</scope>
    <source>
        <strain evidence="2 3">JCM 16328</strain>
    </source>
</reference>
<evidence type="ECO:0000313" key="3">
    <source>
        <dbReference type="Proteomes" id="UP001500420"/>
    </source>
</evidence>
<comment type="caution">
    <text evidence="2">The sequence shown here is derived from an EMBL/GenBank/DDBJ whole genome shotgun (WGS) entry which is preliminary data.</text>
</comment>
<sequence>MTTDSTAPCERCDAEIPADATECPKCGYRTPWTPRNRRMVAGASALAVCITTFWLVSLVARWQVEGAMPAVSVESLVGWLTPGLAGAALLYVVRNSSTGTATRERRS</sequence>
<keyword evidence="1" id="KW-0472">Membrane</keyword>
<evidence type="ECO:0000313" key="2">
    <source>
        <dbReference type="EMBL" id="GAA0667328.1"/>
    </source>
</evidence>
<name>A0AAV3T7H8_9EURY</name>
<dbReference type="Proteomes" id="UP001500420">
    <property type="component" value="Unassembled WGS sequence"/>
</dbReference>
<feature type="transmembrane region" description="Helical" evidence="1">
    <location>
        <begin position="39"/>
        <end position="64"/>
    </location>
</feature>
<dbReference type="RefSeq" id="WP_343772909.1">
    <property type="nucleotide sequence ID" value="NZ_BAAADV010000001.1"/>
</dbReference>
<dbReference type="EMBL" id="BAAADV010000001">
    <property type="protein sequence ID" value="GAA0667328.1"/>
    <property type="molecule type" value="Genomic_DNA"/>
</dbReference>
<keyword evidence="1" id="KW-0812">Transmembrane</keyword>
<feature type="transmembrane region" description="Helical" evidence="1">
    <location>
        <begin position="76"/>
        <end position="93"/>
    </location>
</feature>
<gene>
    <name evidence="2" type="ORF">GCM10009020_11030</name>
</gene>
<protein>
    <recommendedName>
        <fullName evidence="4">Zinc ribbon domain-containing protein</fullName>
    </recommendedName>
</protein>
<proteinExistence type="predicted"/>
<accession>A0AAV3T7H8</accession>